<dbReference type="InterPro" id="IPR052410">
    <property type="entry name" value="DRC5"/>
</dbReference>
<evidence type="ECO:0000313" key="5">
    <source>
        <dbReference type="Proteomes" id="UP001152795"/>
    </source>
</evidence>
<comment type="caution">
    <text evidence="4">The sequence shown here is derived from an EMBL/GenBank/DDBJ whole genome shotgun (WGS) entry which is preliminary data.</text>
</comment>
<comment type="subcellular location">
    <subcellularLocation>
        <location evidence="1">Cytoplasm</location>
        <location evidence="1">Cytoskeleton</location>
    </subcellularLocation>
</comment>
<protein>
    <submittedName>
        <fullName evidence="4">Dynein regulatory complex subunit 5-like</fullName>
    </submittedName>
</protein>
<sequence length="448" mass="49922">MTTEGPVSTVAPPIVDQKVNPASDPRQMRRIIAEDPDWSLATVPLLTDLCIKNIITCFDENPTLNELLPKHKTKVLELLSTTIPLKVTAPLVEDEGYWQKCCKAKWNICDISKHGNNWKRMFFEKTVEGIIESYIPETTEFTELNDTLALGERFIRSLNINQLLPPVKEINLKEDDSSDTGSDAGQEGPLLDHFDFGELVSRTSCLQELHITYGVSTCGMNFEWNMFQFTSRDCQLLSKAVKACHTLKVFHLHRSRVDDDKARVLISHLLDHPSLTTLDFSHNKIGDSGARAIGKLMNGRCQLAHINLLDNKIKSHGGRAIAHALGKNTTLRTMNMRLNRLGDDGGQAMCKALAKNTTLVELNLGSNDLGEPTAAALAQVLVSNKTLRSLIISCNKMGEDGGKSLQEGMEENETVKIMDLRLTEVGQENEYCINQLLKRNNEQDKTAV</sequence>
<dbReference type="GO" id="GO:0005856">
    <property type="term" value="C:cytoskeleton"/>
    <property type="evidence" value="ECO:0007669"/>
    <property type="project" value="UniProtKB-SubCell"/>
</dbReference>
<dbReference type="AlphaFoldDB" id="A0A7D9H888"/>
<evidence type="ECO:0000256" key="3">
    <source>
        <dbReference type="ARBA" id="ARBA00023212"/>
    </source>
</evidence>
<evidence type="ECO:0000313" key="4">
    <source>
        <dbReference type="EMBL" id="CAB3978044.1"/>
    </source>
</evidence>
<keyword evidence="3" id="KW-0206">Cytoskeleton</keyword>
<dbReference type="SMART" id="SM00368">
    <property type="entry name" value="LRR_RI"/>
    <property type="match status" value="5"/>
</dbReference>
<organism evidence="4 5">
    <name type="scientific">Paramuricea clavata</name>
    <name type="common">Red gorgonian</name>
    <name type="synonym">Violescent sea-whip</name>
    <dbReference type="NCBI Taxonomy" id="317549"/>
    <lineage>
        <taxon>Eukaryota</taxon>
        <taxon>Metazoa</taxon>
        <taxon>Cnidaria</taxon>
        <taxon>Anthozoa</taxon>
        <taxon>Octocorallia</taxon>
        <taxon>Malacalcyonacea</taxon>
        <taxon>Plexauridae</taxon>
        <taxon>Paramuricea</taxon>
    </lineage>
</organism>
<dbReference type="PANTHER" id="PTHR24107:SF20">
    <property type="entry name" value="DYNEIN REGULATORY COMPLEX SUBUNIT 5"/>
    <property type="match status" value="1"/>
</dbReference>
<dbReference type="Gene3D" id="3.80.10.10">
    <property type="entry name" value="Ribonuclease Inhibitor"/>
    <property type="match status" value="2"/>
</dbReference>
<dbReference type="Pfam" id="PF13516">
    <property type="entry name" value="LRR_6"/>
    <property type="match status" value="4"/>
</dbReference>
<dbReference type="PANTHER" id="PTHR24107">
    <property type="entry name" value="YNEIN REGULATORY COMPLEX SUBUNIT 5"/>
    <property type="match status" value="1"/>
</dbReference>
<accession>A0A7D9H888</accession>
<dbReference type="SUPFAM" id="SSF52047">
    <property type="entry name" value="RNI-like"/>
    <property type="match status" value="1"/>
</dbReference>
<name>A0A7D9H888_PARCT</name>
<evidence type="ECO:0000256" key="1">
    <source>
        <dbReference type="ARBA" id="ARBA00004245"/>
    </source>
</evidence>
<evidence type="ECO:0000256" key="2">
    <source>
        <dbReference type="ARBA" id="ARBA00022490"/>
    </source>
</evidence>
<dbReference type="EMBL" id="CACRXK020000085">
    <property type="protein sequence ID" value="CAB3978044.1"/>
    <property type="molecule type" value="Genomic_DNA"/>
</dbReference>
<gene>
    <name evidence="4" type="ORF">PACLA_8A021847</name>
</gene>
<keyword evidence="5" id="KW-1185">Reference proteome</keyword>
<proteinExistence type="predicted"/>
<dbReference type="InterPro" id="IPR001611">
    <property type="entry name" value="Leu-rich_rpt"/>
</dbReference>
<dbReference type="Proteomes" id="UP001152795">
    <property type="component" value="Unassembled WGS sequence"/>
</dbReference>
<reference evidence="4" key="1">
    <citation type="submission" date="2020-04" db="EMBL/GenBank/DDBJ databases">
        <authorList>
            <person name="Alioto T."/>
            <person name="Alioto T."/>
            <person name="Gomez Garrido J."/>
        </authorList>
    </citation>
    <scope>NUCLEOTIDE SEQUENCE</scope>
    <source>
        <strain evidence="4">A484AB</strain>
    </source>
</reference>
<keyword evidence="2" id="KW-0963">Cytoplasm</keyword>
<dbReference type="InterPro" id="IPR032675">
    <property type="entry name" value="LRR_dom_sf"/>
</dbReference>
<dbReference type="OrthoDB" id="341587at2759"/>